<dbReference type="GO" id="GO:0003700">
    <property type="term" value="F:DNA-binding transcription factor activity"/>
    <property type="evidence" value="ECO:0007669"/>
    <property type="project" value="InterPro"/>
</dbReference>
<organism evidence="7 8">
    <name type="scientific">Candidatus Ruania gallistercoris</name>
    <dbReference type="NCBI Taxonomy" id="2838746"/>
    <lineage>
        <taxon>Bacteria</taxon>
        <taxon>Bacillati</taxon>
        <taxon>Actinomycetota</taxon>
        <taxon>Actinomycetes</taxon>
        <taxon>Micrococcales</taxon>
        <taxon>Ruaniaceae</taxon>
        <taxon>Ruania</taxon>
    </lineage>
</organism>
<feature type="region of interest" description="Disordered" evidence="5">
    <location>
        <begin position="54"/>
        <end position="73"/>
    </location>
</feature>
<evidence type="ECO:0000313" key="7">
    <source>
        <dbReference type="EMBL" id="HIZ38286.1"/>
    </source>
</evidence>
<dbReference type="Gene3D" id="1.10.10.10">
    <property type="entry name" value="Winged helix-like DNA-binding domain superfamily/Winged helix DNA-binding domain"/>
    <property type="match status" value="1"/>
</dbReference>
<evidence type="ECO:0000256" key="1">
    <source>
        <dbReference type="ARBA" id="ARBA00022491"/>
    </source>
</evidence>
<dbReference type="Pfam" id="PF13377">
    <property type="entry name" value="Peripla_BP_3"/>
    <property type="match status" value="1"/>
</dbReference>
<dbReference type="PROSITE" id="PS00894">
    <property type="entry name" value="HTH_DEOR_1"/>
    <property type="match status" value="1"/>
</dbReference>
<evidence type="ECO:0000256" key="5">
    <source>
        <dbReference type="SAM" id="MobiDB-lite"/>
    </source>
</evidence>
<name>A0A9D2J6C1_9MICO</name>
<keyword evidence="2" id="KW-0805">Transcription regulation</keyword>
<feature type="domain" description="HTH deoR-type" evidence="6">
    <location>
        <begin position="6"/>
        <end position="61"/>
    </location>
</feature>
<reference evidence="7" key="1">
    <citation type="journal article" date="2021" name="PeerJ">
        <title>Extensive microbial diversity within the chicken gut microbiome revealed by metagenomics and culture.</title>
        <authorList>
            <person name="Gilroy R."/>
            <person name="Ravi A."/>
            <person name="Getino M."/>
            <person name="Pursley I."/>
            <person name="Horton D.L."/>
            <person name="Alikhan N.F."/>
            <person name="Baker D."/>
            <person name="Gharbi K."/>
            <person name="Hall N."/>
            <person name="Watson M."/>
            <person name="Adriaenssens E.M."/>
            <person name="Foster-Nyarko E."/>
            <person name="Jarju S."/>
            <person name="Secka A."/>
            <person name="Antonio M."/>
            <person name="Oren A."/>
            <person name="Chaudhuri R.R."/>
            <person name="La Ragione R."/>
            <person name="Hildebrand F."/>
            <person name="Pallen M.J."/>
        </authorList>
    </citation>
    <scope>NUCLEOTIDE SEQUENCE</scope>
    <source>
        <strain evidence="7">ChiGjej4B4-7305</strain>
    </source>
</reference>
<evidence type="ECO:0000259" key="6">
    <source>
        <dbReference type="PROSITE" id="PS51000"/>
    </source>
</evidence>
<dbReference type="InterPro" id="IPR046335">
    <property type="entry name" value="LacI/GalR-like_sensor"/>
</dbReference>
<dbReference type="Pfam" id="PF08220">
    <property type="entry name" value="HTH_DeoR"/>
    <property type="match status" value="1"/>
</dbReference>
<dbReference type="SUPFAM" id="SSF53822">
    <property type="entry name" value="Periplasmic binding protein-like I"/>
    <property type="match status" value="1"/>
</dbReference>
<evidence type="ECO:0000256" key="2">
    <source>
        <dbReference type="ARBA" id="ARBA00023015"/>
    </source>
</evidence>
<sequence length="371" mass="40266">MSDHLPTKRRERLLTLLRTRGSIRVSDIASELGVSQPTVRRDLSVLTQRGLISREHGGATPVAPGPASSRHSSGDPHWVVGMVVPSLHYYFPAVARGAKAAADSAGARLILRGSEYDPMADREQIGGLVARSEVQGLIVAPELRRPTSPELLHWLDALPIPVVLVERQPAPDQFVEQLQWVASDHVRGGAAAVEHLHAQGHRWIGLFGTDNVTGTQVAVGWRDALRRHGLDPDRQLVGRMGMFHRDSRQSAAADVVERVRNGTLTALIVQPDPDALALAQRCGEAGIRIPEDLAIVAYDDEIASMGEPSLTAVRPAKTHVGRLAMKVLLTRLRQGADAPPQQLLVRPQLRVRQSSIGRAADVPHLPLLAKP</sequence>
<keyword evidence="3" id="KW-0238">DNA-binding</keyword>
<reference evidence="7" key="2">
    <citation type="submission" date="2021-04" db="EMBL/GenBank/DDBJ databases">
        <authorList>
            <person name="Gilroy R."/>
        </authorList>
    </citation>
    <scope>NUCLEOTIDE SEQUENCE</scope>
    <source>
        <strain evidence="7">ChiGjej4B4-7305</strain>
    </source>
</reference>
<dbReference type="SMART" id="SM00420">
    <property type="entry name" value="HTH_DEOR"/>
    <property type="match status" value="1"/>
</dbReference>
<gene>
    <name evidence="7" type="ORF">H9815_21115</name>
</gene>
<dbReference type="CDD" id="cd06267">
    <property type="entry name" value="PBP1_LacI_sugar_binding-like"/>
    <property type="match status" value="1"/>
</dbReference>
<dbReference type="Proteomes" id="UP000824037">
    <property type="component" value="Unassembled WGS sequence"/>
</dbReference>
<keyword evidence="4" id="KW-0804">Transcription</keyword>
<dbReference type="InterPro" id="IPR036388">
    <property type="entry name" value="WH-like_DNA-bd_sf"/>
</dbReference>
<dbReference type="PROSITE" id="PS51000">
    <property type="entry name" value="HTH_DEOR_2"/>
    <property type="match status" value="1"/>
</dbReference>
<dbReference type="SUPFAM" id="SSF46785">
    <property type="entry name" value="Winged helix' DNA-binding domain"/>
    <property type="match status" value="1"/>
</dbReference>
<dbReference type="GO" id="GO:0000976">
    <property type="term" value="F:transcription cis-regulatory region binding"/>
    <property type="evidence" value="ECO:0007669"/>
    <property type="project" value="TreeGrafter"/>
</dbReference>
<dbReference type="InterPro" id="IPR018356">
    <property type="entry name" value="Tscrpt_reg_HTH_DeoR_CS"/>
</dbReference>
<keyword evidence="1" id="KW-0678">Repressor</keyword>
<dbReference type="InterPro" id="IPR011991">
    <property type="entry name" value="ArsR-like_HTH"/>
</dbReference>
<evidence type="ECO:0000313" key="8">
    <source>
        <dbReference type="Proteomes" id="UP000824037"/>
    </source>
</evidence>
<comment type="caution">
    <text evidence="7">The sequence shown here is derived from an EMBL/GenBank/DDBJ whole genome shotgun (WGS) entry which is preliminary data.</text>
</comment>
<dbReference type="Gene3D" id="3.40.50.2300">
    <property type="match status" value="2"/>
</dbReference>
<dbReference type="PANTHER" id="PTHR30146:SF148">
    <property type="entry name" value="HTH-TYPE TRANSCRIPTIONAL REPRESSOR PURR-RELATED"/>
    <property type="match status" value="1"/>
</dbReference>
<dbReference type="AlphaFoldDB" id="A0A9D2J6C1"/>
<proteinExistence type="predicted"/>
<evidence type="ECO:0000256" key="3">
    <source>
        <dbReference type="ARBA" id="ARBA00023125"/>
    </source>
</evidence>
<protein>
    <submittedName>
        <fullName evidence="7">LacI family transcriptional regulator</fullName>
    </submittedName>
</protein>
<accession>A0A9D2J6C1</accession>
<dbReference type="InterPro" id="IPR036390">
    <property type="entry name" value="WH_DNA-bd_sf"/>
</dbReference>
<dbReference type="PANTHER" id="PTHR30146">
    <property type="entry name" value="LACI-RELATED TRANSCRIPTIONAL REPRESSOR"/>
    <property type="match status" value="1"/>
</dbReference>
<dbReference type="CDD" id="cd00090">
    <property type="entry name" value="HTH_ARSR"/>
    <property type="match status" value="1"/>
</dbReference>
<evidence type="ECO:0000256" key="4">
    <source>
        <dbReference type="ARBA" id="ARBA00023163"/>
    </source>
</evidence>
<dbReference type="PRINTS" id="PR00037">
    <property type="entry name" value="HTHLACR"/>
</dbReference>
<dbReference type="InterPro" id="IPR001034">
    <property type="entry name" value="DeoR_HTH"/>
</dbReference>
<dbReference type="EMBL" id="DXBY01000356">
    <property type="protein sequence ID" value="HIZ38286.1"/>
    <property type="molecule type" value="Genomic_DNA"/>
</dbReference>
<dbReference type="InterPro" id="IPR028082">
    <property type="entry name" value="Peripla_BP_I"/>
</dbReference>